<dbReference type="HOGENOM" id="CLU_2753808_0_0_6"/>
<dbReference type="EMBL" id="CP002086">
    <property type="protein sequence ID" value="ADJ29624.1"/>
    <property type="molecule type" value="Genomic_DNA"/>
</dbReference>
<evidence type="ECO:0000313" key="1">
    <source>
        <dbReference type="EMBL" id="ADJ29624.1"/>
    </source>
</evidence>
<organism evidence="1 2">
    <name type="scientific">Nitrosococcus watsoni (strain C-113)</name>
    <dbReference type="NCBI Taxonomy" id="105559"/>
    <lineage>
        <taxon>Bacteria</taxon>
        <taxon>Pseudomonadati</taxon>
        <taxon>Pseudomonadota</taxon>
        <taxon>Gammaproteobacteria</taxon>
        <taxon>Chromatiales</taxon>
        <taxon>Chromatiaceae</taxon>
        <taxon>Nitrosococcus</taxon>
    </lineage>
</organism>
<dbReference type="InterPro" id="IPR035093">
    <property type="entry name" value="RelE/ParE_toxin_dom_sf"/>
</dbReference>
<reference evidence="1 2" key="1">
    <citation type="submission" date="2010-06" db="EMBL/GenBank/DDBJ databases">
        <title>Complete sequence of chromosome of Nitrosococcus watsoni C-113.</title>
        <authorList>
            <consortium name="US DOE Joint Genome Institute"/>
            <person name="Lucas S."/>
            <person name="Copeland A."/>
            <person name="Lapidus A."/>
            <person name="Cheng J.-F."/>
            <person name="Bruce D."/>
            <person name="Goodwin L."/>
            <person name="Pitluck S."/>
            <person name="Malfatti S.A."/>
            <person name="Chain P.S.G."/>
            <person name="Land M."/>
            <person name="Hauser L."/>
            <person name="Kyrpides N."/>
            <person name="Ivanova N."/>
            <person name="Cambell M.A."/>
            <person name="Heidelberg J.F."/>
            <person name="Klotz M.G."/>
            <person name="Woyke T."/>
        </authorList>
    </citation>
    <scope>NUCLEOTIDE SEQUENCE [LARGE SCALE GENOMIC DNA]</scope>
    <source>
        <strain evidence="1 2">C-113</strain>
    </source>
</reference>
<dbReference type="KEGG" id="nwa:Nwat_2879"/>
<dbReference type="OrthoDB" id="9801102at2"/>
<dbReference type="Proteomes" id="UP000000393">
    <property type="component" value="Chromosome"/>
</dbReference>
<sequence length="70" mass="7993">MMTGKSLWRKGLKKFYKFGSASGAQPQYARRLKIRLVALDIAHVIEDIDILGFSLPSLQGWDKGREETRL</sequence>
<keyword evidence="2" id="KW-1185">Reference proteome</keyword>
<gene>
    <name evidence="1" type="ordered locus">Nwat_2879</name>
</gene>
<accession>D8KBH7</accession>
<dbReference type="STRING" id="105559.Nwat_2879"/>
<protein>
    <submittedName>
        <fullName evidence="1">Plasmid maintenance system killer</fullName>
    </submittedName>
</protein>
<dbReference type="RefSeq" id="WP_013221689.1">
    <property type="nucleotide sequence ID" value="NC_014315.1"/>
</dbReference>
<dbReference type="AlphaFoldDB" id="D8KBH7"/>
<dbReference type="Gene3D" id="3.30.2310.20">
    <property type="entry name" value="RelE-like"/>
    <property type="match status" value="1"/>
</dbReference>
<name>D8KBH7_NITWC</name>
<proteinExistence type="predicted"/>
<evidence type="ECO:0000313" key="2">
    <source>
        <dbReference type="Proteomes" id="UP000000393"/>
    </source>
</evidence>